<dbReference type="EMBL" id="UYWX01000123">
    <property type="protein sequence ID" value="VDM17144.1"/>
    <property type="molecule type" value="Genomic_DNA"/>
</dbReference>
<dbReference type="Gene3D" id="1.20.58.60">
    <property type="match status" value="3"/>
</dbReference>
<feature type="region of interest" description="Disordered" evidence="1">
    <location>
        <begin position="788"/>
        <end position="818"/>
    </location>
</feature>
<dbReference type="SUPFAM" id="SSF46966">
    <property type="entry name" value="Spectrin repeat"/>
    <property type="match status" value="2"/>
</dbReference>
<feature type="region of interest" description="Disordered" evidence="1">
    <location>
        <begin position="955"/>
        <end position="978"/>
    </location>
</feature>
<evidence type="ECO:0000313" key="2">
    <source>
        <dbReference type="EMBL" id="VDM17144.1"/>
    </source>
</evidence>
<feature type="region of interest" description="Disordered" evidence="1">
    <location>
        <begin position="285"/>
        <end position="321"/>
    </location>
</feature>
<dbReference type="Proteomes" id="UP000274429">
    <property type="component" value="Unassembled WGS sequence"/>
</dbReference>
<protein>
    <submittedName>
        <fullName evidence="4">Calponin-homology (CH) domain-containing protein</fullName>
    </submittedName>
</protein>
<feature type="compositionally biased region" description="Polar residues" evidence="1">
    <location>
        <begin position="286"/>
        <end position="297"/>
    </location>
</feature>
<keyword evidence="3" id="KW-1185">Reference proteome</keyword>
<accession>A0A0R3WJN6</accession>
<dbReference type="InterPro" id="IPR036872">
    <property type="entry name" value="CH_dom_sf"/>
</dbReference>
<feature type="compositionally biased region" description="Basic and acidic residues" evidence="1">
    <location>
        <begin position="788"/>
        <end position="805"/>
    </location>
</feature>
<dbReference type="WBParaSite" id="TTAC_0000089401-mRNA-1">
    <property type="protein sequence ID" value="TTAC_0000089401-mRNA-1"/>
    <property type="gene ID" value="TTAC_0000089401"/>
</dbReference>
<evidence type="ECO:0000256" key="1">
    <source>
        <dbReference type="SAM" id="MobiDB-lite"/>
    </source>
</evidence>
<dbReference type="Gene3D" id="1.10.418.10">
    <property type="entry name" value="Calponin-like domain"/>
    <property type="match status" value="1"/>
</dbReference>
<dbReference type="OrthoDB" id="10057795at2759"/>
<name>A0A0R3WJN6_HYDTA</name>
<evidence type="ECO:0000313" key="3">
    <source>
        <dbReference type="Proteomes" id="UP000274429"/>
    </source>
</evidence>
<feature type="region of interest" description="Disordered" evidence="1">
    <location>
        <begin position="1190"/>
        <end position="1212"/>
    </location>
</feature>
<feature type="compositionally biased region" description="Low complexity" evidence="1">
    <location>
        <begin position="303"/>
        <end position="321"/>
    </location>
</feature>
<reference evidence="4" key="1">
    <citation type="submission" date="2016-03" db="UniProtKB">
        <authorList>
            <consortium name="WormBaseParasite"/>
        </authorList>
    </citation>
    <scope>IDENTIFICATION</scope>
</reference>
<feature type="region of interest" description="Disordered" evidence="1">
    <location>
        <begin position="861"/>
        <end position="881"/>
    </location>
</feature>
<sequence length="1432" mass="161311">MLLTADSKILDTQCRVYKRWVNSQLKQNVNGREVAEAVDVFRDPEALLILAQELANRKTSTRNFRPSDGISTLENAISLIERLYGHDVAAAIQLACDIYQRTDSDPSSASSSFIQLTLGLDALWILAVAAGTGTGPIEDAQEAGGTVRGSVGSSTSTLIGQRSKRSSVSSVPPEGEISSIRTPLLDRWLTRQDERLLAWCQDVTQSPELFNYRLRLEKPPMQNLGLAFHLMTKEFAVARLLEPEDLLSNDAVDARSIAVYLIELRSAVECDRRRRNKPTFEIRTATMENQTQSSQPSEPDAGVTVTVVTTSSRSSSPTASELTFCSEEASESDNISHLEDTQMNLAEFQHQAERNLAWMLSMEERLSDNCVDLKAFIEDDKMDERAMFLDSVAVAEKADLIALEKSPLDDVRSLNEAIVIRLTEARERFNAHEDLTAHLAKHEPVFRRCLRYGQRLANLTEHVQSISNTTPSSTTGDDSDSERQLIEHLQAVQPDEVMKMLNLLQNRWENLNKAAAAGNRFLAGCLLNRQEAVLSAVEVQLRKLEWERDRQATERFGTTVQELKSQLIANRRLENHLESGEKLAQHMQDIVILVPSETPNARDADLEGRIATLATQWSRLVEWVHTHYAQLQNALLHWRHFEEEADFLAEWLSQLEREAREVEGQKTREIEQRMAKKGEIAGRRVSETEEEVTQEARQVSEAVSDAVAACLSRYETRWAQLLASLDRRASAVREACGDSIEIQHAVESHVDALVSRWSQLTEPQLDVEENSPITTPKFAVPMMQKSEEVRLREVRSTSDAAKRPADSAPNSAPEKRVSLESGRLSLIPTGYRADFESRAEKLLKWLDAQIDSLELVTMKASDEQRDAKGKKASQTSDTPSDVIARVDKGLPDAKEDMVVVNSLGERYRRDLSQAGENVDELDQLFEDIEERWGLLDQLYKKATLQAAEKTVVTKSEPFNEAAPQKTPLSSAHPPLPERSQQNICRSMESFRQWLASAKNEATCSINCSDGNNLDELISNFTQVVQLQPRAAIVEQFLATLKKSEAQELTEEWQEVRHLISERVPVLQNLCENHDLFINQIERFEKLMGDMFDYLDSVAQATNAQPPAIEAQLGESIEALRDMEKMQPTLGHLEGIVEELKCFFSEPYIKNLSERLGELKRTWSRVKELTNENILFLRGKLESAIAAKKATLEGEEEEKSVGEKSGDSFSSLHTPVQESPITVTSGTAQNRQPDTIMVRMLDMDELQKWISKSKHRLAKYATIKNHDEMDEFASFLEAFEKELTSKRPMIAAIRNGEVTAATGQPVSEKTALLFSGHFADLESEYAAGQERLKSATYHFNDFKSLMSYEKHWLERIESMVRKSKQQVFVDIGDICDDIMAFENLKSEHSEDDFARLKKIVELLSSEGIMSQQLNAEFEAYAIGVTNALKQVVI</sequence>
<dbReference type="STRING" id="6205.A0A0R3WJN6"/>
<dbReference type="SUPFAM" id="SSF47576">
    <property type="entry name" value="Calponin-homology domain, CH-domain"/>
    <property type="match status" value="1"/>
</dbReference>
<organism evidence="4">
    <name type="scientific">Hydatigena taeniaeformis</name>
    <name type="common">Feline tapeworm</name>
    <name type="synonym">Taenia taeniaeformis</name>
    <dbReference type="NCBI Taxonomy" id="6205"/>
    <lineage>
        <taxon>Eukaryota</taxon>
        <taxon>Metazoa</taxon>
        <taxon>Spiralia</taxon>
        <taxon>Lophotrochozoa</taxon>
        <taxon>Platyhelminthes</taxon>
        <taxon>Cestoda</taxon>
        <taxon>Eucestoda</taxon>
        <taxon>Cyclophyllidea</taxon>
        <taxon>Taeniidae</taxon>
        <taxon>Hydatigera</taxon>
    </lineage>
</organism>
<proteinExistence type="predicted"/>
<reference evidence="2 3" key="2">
    <citation type="submission" date="2018-11" db="EMBL/GenBank/DDBJ databases">
        <authorList>
            <consortium name="Pathogen Informatics"/>
        </authorList>
    </citation>
    <scope>NUCLEOTIDE SEQUENCE [LARGE SCALE GENOMIC DNA]</scope>
</reference>
<evidence type="ECO:0000313" key="4">
    <source>
        <dbReference type="WBParaSite" id="TTAC_0000089401-mRNA-1"/>
    </source>
</evidence>
<gene>
    <name evidence="2" type="ORF">TTAC_LOCUS895</name>
</gene>